<dbReference type="SUPFAM" id="SSF56935">
    <property type="entry name" value="Porins"/>
    <property type="match status" value="1"/>
</dbReference>
<name>A0ABV3U060_9GAMM</name>
<gene>
    <name evidence="1" type="ORF">AB4876_00015</name>
</gene>
<dbReference type="RefSeq" id="WP_368379606.1">
    <property type="nucleotide sequence ID" value="NZ_JBFRYA010000001.1"/>
</dbReference>
<accession>A0ABV3U060</accession>
<reference evidence="1 2" key="1">
    <citation type="journal article" date="2011" name="Int. J. Syst. Evol. Microbiol.">
        <title>Zhongshania antarctica gen. nov., sp. nov. and Zhongshania guokunii sp. nov., gammaproteobacteria respectively isolated from coastal attached (fast) ice and surface seawater of the Antarctic.</title>
        <authorList>
            <person name="Li H.J."/>
            <person name="Zhang X.Y."/>
            <person name="Chen C.X."/>
            <person name="Zhang Y.J."/>
            <person name="Gao Z.M."/>
            <person name="Yu Y."/>
            <person name="Chen X.L."/>
            <person name="Chen B."/>
            <person name="Zhang Y.Z."/>
        </authorList>
    </citation>
    <scope>NUCLEOTIDE SEQUENCE [LARGE SCALE GENOMIC DNA]</scope>
    <source>
        <strain evidence="1 2">ZS6-22T</strain>
    </source>
</reference>
<sequence>MSTLLRAARISSTDKANLLVSFAPFLPITTYSKEKSNSKISEVVVVVAQKRQQSLQDVSISVNAYSEHQILEMNINSVIDNDQIEPFTTERVAFTPNFSMHGRTYFSSQGEIQPVVALIIDASPVFGPGN</sequence>
<protein>
    <submittedName>
        <fullName evidence="1">Uncharacterized protein</fullName>
    </submittedName>
</protein>
<organism evidence="1 2">
    <name type="scientific">Zhongshania guokunii</name>
    <dbReference type="NCBI Taxonomy" id="641783"/>
    <lineage>
        <taxon>Bacteria</taxon>
        <taxon>Pseudomonadati</taxon>
        <taxon>Pseudomonadota</taxon>
        <taxon>Gammaproteobacteria</taxon>
        <taxon>Cellvibrionales</taxon>
        <taxon>Spongiibacteraceae</taxon>
        <taxon>Zhongshania</taxon>
    </lineage>
</organism>
<dbReference type="EMBL" id="JBFRYA010000001">
    <property type="protein sequence ID" value="MEX1667268.1"/>
    <property type="molecule type" value="Genomic_DNA"/>
</dbReference>
<comment type="caution">
    <text evidence="1">The sequence shown here is derived from an EMBL/GenBank/DDBJ whole genome shotgun (WGS) entry which is preliminary data.</text>
</comment>
<keyword evidence="2" id="KW-1185">Reference proteome</keyword>
<proteinExistence type="predicted"/>
<dbReference type="Proteomes" id="UP001557485">
    <property type="component" value="Unassembled WGS sequence"/>
</dbReference>
<evidence type="ECO:0000313" key="2">
    <source>
        <dbReference type="Proteomes" id="UP001557485"/>
    </source>
</evidence>
<evidence type="ECO:0000313" key="1">
    <source>
        <dbReference type="EMBL" id="MEX1667268.1"/>
    </source>
</evidence>